<dbReference type="VEuPathDB" id="FungiDB:UMAG_12117"/>
<dbReference type="OrthoDB" id="5373615at2759"/>
<gene>
    <name evidence="3" type="ORF">UMAG_12117</name>
</gene>
<dbReference type="AlphaFoldDB" id="A0A0D1E9D9"/>
<organism evidence="3 4">
    <name type="scientific">Mycosarcoma maydis</name>
    <name type="common">Corn smut fungus</name>
    <name type="synonym">Ustilago maydis</name>
    <dbReference type="NCBI Taxonomy" id="5270"/>
    <lineage>
        <taxon>Eukaryota</taxon>
        <taxon>Fungi</taxon>
        <taxon>Dikarya</taxon>
        <taxon>Basidiomycota</taxon>
        <taxon>Ustilaginomycotina</taxon>
        <taxon>Ustilaginomycetes</taxon>
        <taxon>Ustilaginales</taxon>
        <taxon>Ustilaginaceae</taxon>
        <taxon>Mycosarcoma</taxon>
    </lineage>
</organism>
<feature type="compositionally biased region" description="Polar residues" evidence="1">
    <location>
        <begin position="50"/>
        <end position="59"/>
    </location>
</feature>
<dbReference type="EMBL" id="CM003141">
    <property type="protein sequence ID" value="KIS71000.1"/>
    <property type="molecule type" value="Genomic_DNA"/>
</dbReference>
<dbReference type="GeneID" id="23567878"/>
<evidence type="ECO:0000313" key="3">
    <source>
        <dbReference type="EMBL" id="KIS71000.1"/>
    </source>
</evidence>
<dbReference type="InParanoid" id="A0A0D1E9D9"/>
<sequence length="188" mass="20259">MGGRAEVHEIVATSKGKHSKTPRVARQRQRQQRDDTVDEWDAESSDDDSNTGTKQQDVFKTSKDQWIEANSQAPAAVPLVASAPGRSLPDAAYGHCLQSNPGAQAPAALPSKSGITIARAPPRILQRPKEAAPGIRSDGVAVNASKAGSQEHKTVEQRQHEYRLARERIFGAPSKPTSFSSKNSLSRS</sequence>
<accession>A0A0D1E9D9</accession>
<feature type="compositionally biased region" description="Polar residues" evidence="1">
    <location>
        <begin position="175"/>
        <end position="188"/>
    </location>
</feature>
<feature type="region of interest" description="Disordered" evidence="1">
    <location>
        <begin position="1"/>
        <end position="64"/>
    </location>
</feature>
<name>A0A0D1E9D9_MYCMD</name>
<feature type="compositionally biased region" description="Basic and acidic residues" evidence="1">
    <location>
        <begin position="149"/>
        <end position="169"/>
    </location>
</feature>
<evidence type="ECO:0000313" key="4">
    <source>
        <dbReference type="Proteomes" id="UP000000561"/>
    </source>
</evidence>
<protein>
    <recommendedName>
        <fullName evidence="2">SUZ domain-containing protein</fullName>
    </recommendedName>
</protein>
<feature type="compositionally biased region" description="Basic residues" evidence="1">
    <location>
        <begin position="15"/>
        <end position="30"/>
    </location>
</feature>
<evidence type="ECO:0000259" key="2">
    <source>
        <dbReference type="PROSITE" id="PS51673"/>
    </source>
</evidence>
<evidence type="ECO:0000256" key="1">
    <source>
        <dbReference type="SAM" id="MobiDB-lite"/>
    </source>
</evidence>
<feature type="region of interest" description="Disordered" evidence="1">
    <location>
        <begin position="121"/>
        <end position="188"/>
    </location>
</feature>
<dbReference type="STRING" id="237631.A0A0D1E9D9"/>
<dbReference type="InterPro" id="IPR024771">
    <property type="entry name" value="SUZ"/>
</dbReference>
<dbReference type="Pfam" id="PF12752">
    <property type="entry name" value="SUZ"/>
    <property type="match status" value="1"/>
</dbReference>
<dbReference type="Proteomes" id="UP000000561">
    <property type="component" value="Chromosome 2"/>
</dbReference>
<feature type="compositionally biased region" description="Acidic residues" evidence="1">
    <location>
        <begin position="36"/>
        <end position="49"/>
    </location>
</feature>
<proteinExistence type="predicted"/>
<reference evidence="3 4" key="1">
    <citation type="journal article" date="2006" name="Nature">
        <title>Insights from the genome of the biotrophic fungal plant pathogen Ustilago maydis.</title>
        <authorList>
            <person name="Kamper J."/>
            <person name="Kahmann R."/>
            <person name="Bolker M."/>
            <person name="Ma L.J."/>
            <person name="Brefort T."/>
            <person name="Saville B.J."/>
            <person name="Banuett F."/>
            <person name="Kronstad J.W."/>
            <person name="Gold S.E."/>
            <person name="Muller O."/>
            <person name="Perlin M.H."/>
            <person name="Wosten H.A."/>
            <person name="de Vries R."/>
            <person name="Ruiz-Herrera J."/>
            <person name="Reynaga-Pena C.G."/>
            <person name="Snetselaar K."/>
            <person name="McCann M."/>
            <person name="Perez-Martin J."/>
            <person name="Feldbrugge M."/>
            <person name="Basse C.W."/>
            <person name="Steinberg G."/>
            <person name="Ibeas J.I."/>
            <person name="Holloman W."/>
            <person name="Guzman P."/>
            <person name="Farman M."/>
            <person name="Stajich J.E."/>
            <person name="Sentandreu R."/>
            <person name="Gonzalez-Prieto J.M."/>
            <person name="Kennell J.C."/>
            <person name="Molina L."/>
            <person name="Schirawski J."/>
            <person name="Mendoza-Mendoza A."/>
            <person name="Greilinger D."/>
            <person name="Munch K."/>
            <person name="Rossel N."/>
            <person name="Scherer M."/>
            <person name="Vranes M."/>
            <person name="Ladendorf O."/>
            <person name="Vincon V."/>
            <person name="Fuchs U."/>
            <person name="Sandrock B."/>
            <person name="Meng S."/>
            <person name="Ho E.C."/>
            <person name="Cahill M.J."/>
            <person name="Boyce K.J."/>
            <person name="Klose J."/>
            <person name="Klosterman S.J."/>
            <person name="Deelstra H.J."/>
            <person name="Ortiz-Castellanos L."/>
            <person name="Li W."/>
            <person name="Sanchez-Alonso P."/>
            <person name="Schreier P.H."/>
            <person name="Hauser-Hahn I."/>
            <person name="Vaupel M."/>
            <person name="Koopmann E."/>
            <person name="Friedrich G."/>
            <person name="Voss H."/>
            <person name="Schluter T."/>
            <person name="Margolis J."/>
            <person name="Platt D."/>
            <person name="Swimmer C."/>
            <person name="Gnirke A."/>
            <person name="Chen F."/>
            <person name="Vysotskaia V."/>
            <person name="Mannhaupt G."/>
            <person name="Guldener U."/>
            <person name="Munsterkotter M."/>
            <person name="Haase D."/>
            <person name="Oesterheld M."/>
            <person name="Mewes H.W."/>
            <person name="Mauceli E.W."/>
            <person name="DeCaprio D."/>
            <person name="Wade C.M."/>
            <person name="Butler J."/>
            <person name="Young S."/>
            <person name="Jaffe D.B."/>
            <person name="Calvo S."/>
            <person name="Nusbaum C."/>
            <person name="Galagan J."/>
            <person name="Birren B.W."/>
        </authorList>
    </citation>
    <scope>NUCLEOTIDE SEQUENCE [LARGE SCALE GENOMIC DNA]</scope>
    <source>
        <strain evidence="4">DSM 14603 / FGSC 9021 / UM521</strain>
    </source>
</reference>
<keyword evidence="4" id="KW-1185">Reference proteome</keyword>
<feature type="domain" description="SUZ" evidence="2">
    <location>
        <begin position="99"/>
        <end position="174"/>
    </location>
</feature>
<dbReference type="PROSITE" id="PS51673">
    <property type="entry name" value="SUZ"/>
    <property type="match status" value="1"/>
</dbReference>
<dbReference type="RefSeq" id="XP_011387484.1">
    <property type="nucleotide sequence ID" value="XM_011389182.1"/>
</dbReference>
<dbReference type="KEGG" id="uma:UMAG_12117"/>